<dbReference type="OrthoDB" id="272987at2759"/>
<accession>A0A0F4ZGD9</accession>
<keyword evidence="4 10" id="KW-0813">Transport</keyword>
<evidence type="ECO:0000256" key="9">
    <source>
        <dbReference type="ARBA" id="ARBA00043873"/>
    </source>
</evidence>
<evidence type="ECO:0000313" key="13">
    <source>
        <dbReference type="EMBL" id="KKA29275.1"/>
    </source>
</evidence>
<evidence type="ECO:0000259" key="12">
    <source>
        <dbReference type="Pfam" id="PF20653"/>
    </source>
</evidence>
<evidence type="ECO:0000256" key="4">
    <source>
        <dbReference type="ARBA" id="ARBA00022448"/>
    </source>
</evidence>
<evidence type="ECO:0000256" key="8">
    <source>
        <dbReference type="ARBA" id="ARBA00031348"/>
    </source>
</evidence>
<sequence>MSVSRKSSTSSEYRASSDSFNLLPVPASSSLRGISNPLTSKVTSVLSTSFADSEFRDTLALLDSRNVVNTPETRRQLRLNLQREVIDGNGMIIDNFGAVADQLRRIGTTLGKLNKSFTDMKMQLQGAHDQSSQIMNETQSLLEKRSDIEAKQELLDKMRDHFILTQDEIDILTLTSEPVDDYFFAALAKAKRIQKDSESLLGFESQTLGLELMEQVSKHVNMAFQKLYKWLQREFKALNLENPQIHPAIRKAIRVLAERPSLFQNCLDLFSEARERILSDSFYVALTGTNTGGQRITSSKPIELAAHDPLRYAGDMLAWIHSATVGEREALEVFFISEGDEIAKGLETGRKNEIWSLVDDGTLAEQPFDPRKALDELVDRDISGASRLLRQRIQQVIQNNEEIILAYKLANLLSFYKAMFLKVLSAESALIDVIVSLEKEALRQFRTLVRDHIATLQTDPQQVPDDLSPPAFLDDALEQLTSIMKTYDSSIGLAEDRESEFETTLAEALDPFIAGCHSMAEPLTAPDDSIFRLNCALATVATLKPFSFTEKRCKKLQSSIDSESERLSDVQLLLLKQRSGLLDIFGAVAGLDPSSEEAAKSLRKMKAFEPASLELARQKLDDFLPSALIDAMENVKHVHDTKISRKITEDAAERFCNEFEHLEDLLLLEEDAVEASGDKTSEALKALFPRTTGEIRVLFS</sequence>
<evidence type="ECO:0000256" key="2">
    <source>
        <dbReference type="ARBA" id="ARBA00011023"/>
    </source>
</evidence>
<dbReference type="PANTHER" id="PTHR21506">
    <property type="entry name" value="COMPONENT OF OLIGOMERIC GOLGI COMPLEX 6"/>
    <property type="match status" value="1"/>
</dbReference>
<comment type="similarity">
    <text evidence="2 10">Belongs to the COG6 family.</text>
</comment>
<evidence type="ECO:0000256" key="5">
    <source>
        <dbReference type="ARBA" id="ARBA00022927"/>
    </source>
</evidence>
<dbReference type="SMART" id="SM01087">
    <property type="entry name" value="COG6"/>
    <property type="match status" value="1"/>
</dbReference>
<evidence type="ECO:0000313" key="14">
    <source>
        <dbReference type="Proteomes" id="UP000033483"/>
    </source>
</evidence>
<dbReference type="Proteomes" id="UP000033483">
    <property type="component" value="Unassembled WGS sequence"/>
</dbReference>
<feature type="domain" description="Conserved Oligomeric Golgi complex subunit 6 C-terminal" evidence="12">
    <location>
        <begin position="206"/>
        <end position="698"/>
    </location>
</feature>
<comment type="function">
    <text evidence="9">Acts as a component of the peripheral membrane COG complex that is involved in intra-Golgi protein trafficking. COG is located at the cis-Golgi, and regulates tethering of retrograde intra-Golgi vesicles and possibly a number of other membrane trafficking events.</text>
</comment>
<dbReference type="GO" id="GO:0006891">
    <property type="term" value="P:intra-Golgi vesicle-mediated transport"/>
    <property type="evidence" value="ECO:0007669"/>
    <property type="project" value="UniProtKB-UniRule"/>
</dbReference>
<comment type="subunit">
    <text evidence="10">Component of the conserved oligomeric Golgi complex.</text>
</comment>
<evidence type="ECO:0000256" key="10">
    <source>
        <dbReference type="RuleBase" id="RU365075"/>
    </source>
</evidence>
<keyword evidence="6 10" id="KW-0333">Golgi apparatus</keyword>
<evidence type="ECO:0000256" key="7">
    <source>
        <dbReference type="ARBA" id="ARBA00023136"/>
    </source>
</evidence>
<comment type="function">
    <text evidence="10">Acts as component of the peripheral membrane COG complex that is involved in intra-Golgi protein trafficking. COG is located at the cis-Golgi, and regulates tethering of retrograde intra-Golgi vesicles and possibly a number of other membrane trafficking events.</text>
</comment>
<comment type="subcellular location">
    <subcellularLocation>
        <location evidence="1 10">Golgi apparatus membrane</location>
        <topology evidence="1 10">Peripheral membrane protein</topology>
    </subcellularLocation>
</comment>
<evidence type="ECO:0000256" key="3">
    <source>
        <dbReference type="ARBA" id="ARBA00020973"/>
    </source>
</evidence>
<dbReference type="GO" id="GO:0015031">
    <property type="term" value="P:protein transport"/>
    <property type="evidence" value="ECO:0007669"/>
    <property type="project" value="UniProtKB-KW"/>
</dbReference>
<dbReference type="EMBL" id="LAEV01000918">
    <property type="protein sequence ID" value="KKA29275.1"/>
    <property type="molecule type" value="Genomic_DNA"/>
</dbReference>
<feature type="domain" description="Conserved oligomeric complex COG6 N-terminal" evidence="11">
    <location>
        <begin position="62"/>
        <end position="173"/>
    </location>
</feature>
<dbReference type="GO" id="GO:0017119">
    <property type="term" value="C:Golgi transport complex"/>
    <property type="evidence" value="ECO:0007669"/>
    <property type="project" value="UniProtKB-UniRule"/>
</dbReference>
<evidence type="ECO:0000256" key="6">
    <source>
        <dbReference type="ARBA" id="ARBA00023034"/>
    </source>
</evidence>
<evidence type="ECO:0000259" key="11">
    <source>
        <dbReference type="Pfam" id="PF06419"/>
    </source>
</evidence>
<reference evidence="13 14" key="1">
    <citation type="submission" date="2015-03" db="EMBL/GenBank/DDBJ databases">
        <authorList>
            <person name="Radwan O."/>
            <person name="Al-Naeli F.A."/>
            <person name="Rendon G.A."/>
            <person name="Fields C."/>
        </authorList>
    </citation>
    <scope>NUCLEOTIDE SEQUENCE [LARGE SCALE GENOMIC DNA]</scope>
    <source>
        <strain evidence="13">CR-DP1</strain>
    </source>
</reference>
<organism evidence="13 14">
    <name type="scientific">Thielaviopsis punctulata</name>
    <dbReference type="NCBI Taxonomy" id="72032"/>
    <lineage>
        <taxon>Eukaryota</taxon>
        <taxon>Fungi</taxon>
        <taxon>Dikarya</taxon>
        <taxon>Ascomycota</taxon>
        <taxon>Pezizomycotina</taxon>
        <taxon>Sordariomycetes</taxon>
        <taxon>Hypocreomycetidae</taxon>
        <taxon>Microascales</taxon>
        <taxon>Ceratocystidaceae</taxon>
        <taxon>Thielaviopsis</taxon>
    </lineage>
</organism>
<gene>
    <name evidence="13" type="ORF">TD95_002516</name>
</gene>
<dbReference type="InterPro" id="IPR048368">
    <property type="entry name" value="COG6_N"/>
</dbReference>
<name>A0A0F4ZGD9_9PEZI</name>
<evidence type="ECO:0000256" key="1">
    <source>
        <dbReference type="ARBA" id="ARBA00004395"/>
    </source>
</evidence>
<keyword evidence="7 10" id="KW-0472">Membrane</keyword>
<dbReference type="InterPro" id="IPR010490">
    <property type="entry name" value="COG6"/>
</dbReference>
<dbReference type="Pfam" id="PF06419">
    <property type="entry name" value="COG6_N"/>
    <property type="match status" value="1"/>
</dbReference>
<keyword evidence="5 10" id="KW-0653">Protein transport</keyword>
<dbReference type="AlphaFoldDB" id="A0A0F4ZGD9"/>
<proteinExistence type="inferred from homology"/>
<comment type="caution">
    <text evidence="13">The sequence shown here is derived from an EMBL/GenBank/DDBJ whole genome shotgun (WGS) entry which is preliminary data.</text>
</comment>
<dbReference type="GO" id="GO:0000139">
    <property type="term" value="C:Golgi membrane"/>
    <property type="evidence" value="ECO:0007669"/>
    <property type="project" value="UniProtKB-SubCell"/>
</dbReference>
<dbReference type="Pfam" id="PF20653">
    <property type="entry name" value="COG6_C"/>
    <property type="match status" value="1"/>
</dbReference>
<dbReference type="InterPro" id="IPR048369">
    <property type="entry name" value="COG6_C"/>
</dbReference>
<protein>
    <recommendedName>
        <fullName evidence="3 10">Conserved oligomeric Golgi complex subunit 6</fullName>
        <shortName evidence="10">COG complex subunit 6</shortName>
    </recommendedName>
    <alternativeName>
        <fullName evidence="8 10">Component of oligomeric Golgi complex 6</fullName>
    </alternativeName>
</protein>
<dbReference type="PANTHER" id="PTHR21506:SF0">
    <property type="entry name" value="CONSERVED OLIGOMERIC GOLGI COMPLEX SUBUNIT 6"/>
    <property type="match status" value="1"/>
</dbReference>
<keyword evidence="14" id="KW-1185">Reference proteome</keyword>